<gene>
    <name evidence="1" type="ORF">E2C01_049299</name>
</gene>
<evidence type="ECO:0000313" key="2">
    <source>
        <dbReference type="Proteomes" id="UP000324222"/>
    </source>
</evidence>
<proteinExistence type="predicted"/>
<comment type="caution">
    <text evidence="1">The sequence shown here is derived from an EMBL/GenBank/DDBJ whole genome shotgun (WGS) entry which is preliminary data.</text>
</comment>
<protein>
    <submittedName>
        <fullName evidence="1">Uncharacterized protein</fullName>
    </submittedName>
</protein>
<name>A0A5B7GCS1_PORTR</name>
<keyword evidence="2" id="KW-1185">Reference proteome</keyword>
<reference evidence="1 2" key="1">
    <citation type="submission" date="2019-05" db="EMBL/GenBank/DDBJ databases">
        <title>Another draft genome of Portunus trituberculatus and its Hox gene families provides insights of decapod evolution.</title>
        <authorList>
            <person name="Jeong J.-H."/>
            <person name="Song I."/>
            <person name="Kim S."/>
            <person name="Choi T."/>
            <person name="Kim D."/>
            <person name="Ryu S."/>
            <person name="Kim W."/>
        </authorList>
    </citation>
    <scope>NUCLEOTIDE SEQUENCE [LARGE SCALE GENOMIC DNA]</scope>
    <source>
        <tissue evidence="1">Muscle</tissue>
    </source>
</reference>
<accession>A0A5B7GCS1</accession>
<organism evidence="1 2">
    <name type="scientific">Portunus trituberculatus</name>
    <name type="common">Swimming crab</name>
    <name type="synonym">Neptunus trituberculatus</name>
    <dbReference type="NCBI Taxonomy" id="210409"/>
    <lineage>
        <taxon>Eukaryota</taxon>
        <taxon>Metazoa</taxon>
        <taxon>Ecdysozoa</taxon>
        <taxon>Arthropoda</taxon>
        <taxon>Crustacea</taxon>
        <taxon>Multicrustacea</taxon>
        <taxon>Malacostraca</taxon>
        <taxon>Eumalacostraca</taxon>
        <taxon>Eucarida</taxon>
        <taxon>Decapoda</taxon>
        <taxon>Pleocyemata</taxon>
        <taxon>Brachyura</taxon>
        <taxon>Eubrachyura</taxon>
        <taxon>Portunoidea</taxon>
        <taxon>Portunidae</taxon>
        <taxon>Portuninae</taxon>
        <taxon>Portunus</taxon>
    </lineage>
</organism>
<dbReference type="AlphaFoldDB" id="A0A5B7GCS1"/>
<sequence>MFLTRYQKSREELDSERFWHFQLTKECLAS</sequence>
<dbReference type="Proteomes" id="UP000324222">
    <property type="component" value="Unassembled WGS sequence"/>
</dbReference>
<dbReference type="EMBL" id="VSRR010013110">
    <property type="protein sequence ID" value="MPC55366.1"/>
    <property type="molecule type" value="Genomic_DNA"/>
</dbReference>
<evidence type="ECO:0000313" key="1">
    <source>
        <dbReference type="EMBL" id="MPC55366.1"/>
    </source>
</evidence>